<dbReference type="Proteomes" id="UP001642464">
    <property type="component" value="Unassembled WGS sequence"/>
</dbReference>
<dbReference type="PANTHER" id="PTHR42683">
    <property type="entry name" value="ALDEHYDE REDUCTASE"/>
    <property type="match status" value="1"/>
</dbReference>
<protein>
    <submittedName>
        <fullName evidence="7">Probable cinnamyl alcohol dehydrogenase 2 (CAD 2)</fullName>
    </submittedName>
</protein>
<evidence type="ECO:0000313" key="7">
    <source>
        <dbReference type="EMBL" id="CAK9106027.1"/>
    </source>
</evidence>
<reference evidence="7 8" key="1">
    <citation type="submission" date="2024-02" db="EMBL/GenBank/DDBJ databases">
        <authorList>
            <person name="Chen Y."/>
            <person name="Shah S."/>
            <person name="Dougan E. K."/>
            <person name="Thang M."/>
            <person name="Chan C."/>
        </authorList>
    </citation>
    <scope>NUCLEOTIDE SEQUENCE [LARGE SCALE GENOMIC DNA]</scope>
</reference>
<dbReference type="PROSITE" id="PS00059">
    <property type="entry name" value="ADH_ZINC"/>
    <property type="match status" value="1"/>
</dbReference>
<feature type="domain" description="Enoyl reductase (ER)" evidence="6">
    <location>
        <begin position="31"/>
        <end position="374"/>
    </location>
</feature>
<proteinExistence type="inferred from homology"/>
<comment type="cofactor">
    <cofactor evidence="1 5">
        <name>Zn(2+)</name>
        <dbReference type="ChEBI" id="CHEBI:29105"/>
    </cofactor>
</comment>
<dbReference type="EMBL" id="CAXAMM010042651">
    <property type="protein sequence ID" value="CAK9106027.1"/>
    <property type="molecule type" value="Genomic_DNA"/>
</dbReference>
<dbReference type="Pfam" id="PF08240">
    <property type="entry name" value="ADH_N"/>
    <property type="match status" value="1"/>
</dbReference>
<dbReference type="InterPro" id="IPR011032">
    <property type="entry name" value="GroES-like_sf"/>
</dbReference>
<dbReference type="Gene3D" id="3.40.50.720">
    <property type="entry name" value="NAD(P)-binding Rossmann-like Domain"/>
    <property type="match status" value="1"/>
</dbReference>
<dbReference type="InterPro" id="IPR013149">
    <property type="entry name" value="ADH-like_C"/>
</dbReference>
<accession>A0ABP0S108</accession>
<dbReference type="CDD" id="cd05283">
    <property type="entry name" value="CAD1"/>
    <property type="match status" value="1"/>
</dbReference>
<dbReference type="Pfam" id="PF00107">
    <property type="entry name" value="ADH_zinc_N"/>
    <property type="match status" value="1"/>
</dbReference>
<comment type="similarity">
    <text evidence="5">Belongs to the zinc-containing alcohol dehydrogenase family.</text>
</comment>
<dbReference type="InterPro" id="IPR036291">
    <property type="entry name" value="NAD(P)-bd_dom_sf"/>
</dbReference>
<gene>
    <name evidence="7" type="ORF">SCF082_LOCUS49391</name>
</gene>
<evidence type="ECO:0000256" key="2">
    <source>
        <dbReference type="ARBA" id="ARBA00022723"/>
    </source>
</evidence>
<dbReference type="InterPro" id="IPR047109">
    <property type="entry name" value="CAD-like"/>
</dbReference>
<keyword evidence="8" id="KW-1185">Reference proteome</keyword>
<dbReference type="SMART" id="SM00829">
    <property type="entry name" value="PKS_ER"/>
    <property type="match status" value="1"/>
</dbReference>
<dbReference type="InterPro" id="IPR002328">
    <property type="entry name" value="ADH_Zn_CS"/>
</dbReference>
<evidence type="ECO:0000313" key="8">
    <source>
        <dbReference type="Proteomes" id="UP001642464"/>
    </source>
</evidence>
<evidence type="ECO:0000256" key="5">
    <source>
        <dbReference type="RuleBase" id="RU361277"/>
    </source>
</evidence>
<keyword evidence="4" id="KW-0560">Oxidoreductase</keyword>
<organism evidence="7 8">
    <name type="scientific">Durusdinium trenchii</name>
    <dbReference type="NCBI Taxonomy" id="1381693"/>
    <lineage>
        <taxon>Eukaryota</taxon>
        <taxon>Sar</taxon>
        <taxon>Alveolata</taxon>
        <taxon>Dinophyceae</taxon>
        <taxon>Suessiales</taxon>
        <taxon>Symbiodiniaceae</taxon>
        <taxon>Durusdinium</taxon>
    </lineage>
</organism>
<comment type="caution">
    <text evidence="7">The sequence shown here is derived from an EMBL/GenBank/DDBJ whole genome shotgun (WGS) entry which is preliminary data.</text>
</comment>
<dbReference type="InterPro" id="IPR020843">
    <property type="entry name" value="ER"/>
</dbReference>
<evidence type="ECO:0000256" key="4">
    <source>
        <dbReference type="ARBA" id="ARBA00023002"/>
    </source>
</evidence>
<evidence type="ECO:0000256" key="3">
    <source>
        <dbReference type="ARBA" id="ARBA00022833"/>
    </source>
</evidence>
<keyword evidence="2 5" id="KW-0479">Metal-binding</keyword>
<sequence length="424" mass="45446">MAQTLSICVAFKSIEYRAFLWAMETICMGCQDASCSFEPVRLKRRQLNDLDVLIEMKYCGVCHTDLHIAAGHMENLTGKVEYPCVPGHELAGVVKEVGSKVSKFSVGDHIGVGCMVDSCLECSQCQAGQEQKCSKQVATYAGADTSGRAAVPERQQTIGGYTTIMVVQERFGIRIPKTYPLEMAGPVMCAGITMYDPLKAFGAKAGDKVGIVGLGGLGVMGVKLAKALGCNVVAISRSESKKAFAESCGASGLLASSNQQQMAEHARSFDLILNTIPLDHDESIYTELVKPSGRHVLLGLNSSMVGAMVIGKVTFGKSKVTMSGIGGIPNTQEVIDLCDKHKIYPEIEVHPVTALNRIYEKLDSSNDAGKRYVLDIANTLNESTFSKTADLGEPTKLAPMEAIPVKAILRKVAGLLSRPALLFC</sequence>
<name>A0ABP0S108_9DINO</name>
<dbReference type="InterPro" id="IPR013154">
    <property type="entry name" value="ADH-like_N"/>
</dbReference>
<dbReference type="Gene3D" id="3.90.180.10">
    <property type="entry name" value="Medium-chain alcohol dehydrogenases, catalytic domain"/>
    <property type="match status" value="1"/>
</dbReference>
<dbReference type="SUPFAM" id="SSF50129">
    <property type="entry name" value="GroES-like"/>
    <property type="match status" value="1"/>
</dbReference>
<keyword evidence="3 5" id="KW-0862">Zinc</keyword>
<dbReference type="SUPFAM" id="SSF51735">
    <property type="entry name" value="NAD(P)-binding Rossmann-fold domains"/>
    <property type="match status" value="1"/>
</dbReference>
<evidence type="ECO:0000259" key="6">
    <source>
        <dbReference type="SMART" id="SM00829"/>
    </source>
</evidence>
<evidence type="ECO:0000256" key="1">
    <source>
        <dbReference type="ARBA" id="ARBA00001947"/>
    </source>
</evidence>